<feature type="signal peptide" evidence="1">
    <location>
        <begin position="1"/>
        <end position="28"/>
    </location>
</feature>
<name>A0A1W2F1F7_9FIRM</name>
<keyword evidence="3" id="KW-1185">Reference proteome</keyword>
<proteinExistence type="predicted"/>
<dbReference type="AlphaFoldDB" id="A0A1W2F1F7"/>
<sequence length="261" mass="28936">MKKNIYKIIGFILTVSIIATLPAITALAEEKAAKEKKVKWGIAVSAWFPSVQGKASAGNEIDYKDTLGLDNKNGVSVFPTYGADSKGKWDAGYETFSFESDKQVNDSFQFNKGRFDSGNQIHSELDIEYVRLKYMPSYKEAGNSNFSMVCGLGYSKFDISLRNKSTANGTVEKSFHSLLPTIGARFETGRSSPTVYYAELNGMSLKHKGYISDMEAGFAHSFSSKAVFRGGYRSVHLKAVQKDDFAKATLQGPFAEMRYKF</sequence>
<organism evidence="2 3">
    <name type="scientific">Sporomusa malonica</name>
    <dbReference type="NCBI Taxonomy" id="112901"/>
    <lineage>
        <taxon>Bacteria</taxon>
        <taxon>Bacillati</taxon>
        <taxon>Bacillota</taxon>
        <taxon>Negativicutes</taxon>
        <taxon>Selenomonadales</taxon>
        <taxon>Sporomusaceae</taxon>
        <taxon>Sporomusa</taxon>
    </lineage>
</organism>
<evidence type="ECO:0000256" key="1">
    <source>
        <dbReference type="SAM" id="SignalP"/>
    </source>
</evidence>
<dbReference type="EMBL" id="FWXI01000039">
    <property type="protein sequence ID" value="SMD15807.1"/>
    <property type="molecule type" value="Genomic_DNA"/>
</dbReference>
<accession>A0A1W2F1F7</accession>
<protein>
    <recommendedName>
        <fullName evidence="4">Outer membrane protein beta-barrel domain-containing protein</fullName>
    </recommendedName>
</protein>
<gene>
    <name evidence="2" type="ORF">SAMN04488500_1397</name>
</gene>
<keyword evidence="1" id="KW-0732">Signal</keyword>
<dbReference type="RefSeq" id="WP_084578441.1">
    <property type="nucleotide sequence ID" value="NZ_CP155572.1"/>
</dbReference>
<dbReference type="Proteomes" id="UP000192738">
    <property type="component" value="Unassembled WGS sequence"/>
</dbReference>
<feature type="chain" id="PRO_5010736287" description="Outer membrane protein beta-barrel domain-containing protein" evidence="1">
    <location>
        <begin position="29"/>
        <end position="261"/>
    </location>
</feature>
<evidence type="ECO:0008006" key="4">
    <source>
        <dbReference type="Google" id="ProtNLM"/>
    </source>
</evidence>
<evidence type="ECO:0000313" key="3">
    <source>
        <dbReference type="Proteomes" id="UP000192738"/>
    </source>
</evidence>
<evidence type="ECO:0000313" key="2">
    <source>
        <dbReference type="EMBL" id="SMD15807.1"/>
    </source>
</evidence>
<dbReference type="STRING" id="112901.SAMN04488500_1397"/>
<reference evidence="2 3" key="1">
    <citation type="submission" date="2017-04" db="EMBL/GenBank/DDBJ databases">
        <authorList>
            <person name="Afonso C.L."/>
            <person name="Miller P.J."/>
            <person name="Scott M.A."/>
            <person name="Spackman E."/>
            <person name="Goraichik I."/>
            <person name="Dimitrov K.M."/>
            <person name="Suarez D.L."/>
            <person name="Swayne D.E."/>
        </authorList>
    </citation>
    <scope>NUCLEOTIDE SEQUENCE [LARGE SCALE GENOMIC DNA]</scope>
    <source>
        <strain evidence="2 3">DSM 5090</strain>
    </source>
</reference>